<evidence type="ECO:0000313" key="5">
    <source>
        <dbReference type="Proteomes" id="UP000747399"/>
    </source>
</evidence>
<dbReference type="Pfam" id="PF00887">
    <property type="entry name" value="ACBP"/>
    <property type="match status" value="1"/>
</dbReference>
<comment type="caution">
    <text evidence="4">The sequence shown here is derived from an EMBL/GenBank/DDBJ whole genome shotgun (WGS) entry which is preliminary data.</text>
</comment>
<protein>
    <recommendedName>
        <fullName evidence="3">ACB domain-containing protein</fullName>
    </recommendedName>
</protein>
<accession>A0A8J4AVC2</accession>
<keyword evidence="2" id="KW-0446">Lipid-binding</keyword>
<proteinExistence type="inferred from homology"/>
<feature type="non-terminal residue" evidence="4">
    <location>
        <position position="99"/>
    </location>
</feature>
<evidence type="ECO:0000256" key="1">
    <source>
        <dbReference type="ARBA" id="ARBA00005567"/>
    </source>
</evidence>
<dbReference type="InterPro" id="IPR035984">
    <property type="entry name" value="Acyl-CoA-binding_sf"/>
</dbReference>
<dbReference type="EMBL" id="BNCO01000006">
    <property type="protein sequence ID" value="GIL48634.1"/>
    <property type="molecule type" value="Genomic_DNA"/>
</dbReference>
<reference evidence="4" key="1">
    <citation type="journal article" date="2021" name="Proc. Natl. Acad. Sci. U.S.A.">
        <title>Three genomes in the algal genus Volvox reveal the fate of a haploid sex-determining region after a transition to homothallism.</title>
        <authorList>
            <person name="Yamamoto K."/>
            <person name="Hamaji T."/>
            <person name="Kawai-Toyooka H."/>
            <person name="Matsuzaki R."/>
            <person name="Takahashi F."/>
            <person name="Nishimura Y."/>
            <person name="Kawachi M."/>
            <person name="Noguchi H."/>
            <person name="Minakuchi Y."/>
            <person name="Umen J.G."/>
            <person name="Toyoda A."/>
            <person name="Nozaki H."/>
        </authorList>
    </citation>
    <scope>NUCLEOTIDE SEQUENCE</scope>
    <source>
        <strain evidence="4">NIES-3780</strain>
    </source>
</reference>
<evidence type="ECO:0000256" key="2">
    <source>
        <dbReference type="ARBA" id="ARBA00023121"/>
    </source>
</evidence>
<organism evidence="4 5">
    <name type="scientific">Volvox africanus</name>
    <dbReference type="NCBI Taxonomy" id="51714"/>
    <lineage>
        <taxon>Eukaryota</taxon>
        <taxon>Viridiplantae</taxon>
        <taxon>Chlorophyta</taxon>
        <taxon>core chlorophytes</taxon>
        <taxon>Chlorophyceae</taxon>
        <taxon>CS clade</taxon>
        <taxon>Chlamydomonadales</taxon>
        <taxon>Volvocaceae</taxon>
        <taxon>Volvox</taxon>
    </lineage>
</organism>
<dbReference type="PANTHER" id="PTHR23310:SF62">
    <property type="entry name" value="ACYL-COA BINDING PROTEIN 1, ISOFORM A"/>
    <property type="match status" value="1"/>
</dbReference>
<dbReference type="Proteomes" id="UP000747399">
    <property type="component" value="Unassembled WGS sequence"/>
</dbReference>
<dbReference type="GO" id="GO:0000062">
    <property type="term" value="F:fatty-acyl-CoA binding"/>
    <property type="evidence" value="ECO:0007669"/>
    <property type="project" value="InterPro"/>
</dbReference>
<feature type="domain" description="ACB" evidence="3">
    <location>
        <begin position="12"/>
        <end position="98"/>
    </location>
</feature>
<comment type="similarity">
    <text evidence="1">Belongs to the ACBP family.</text>
</comment>
<sequence>RTSTAEVDNMGLQEDFEAASAEATSTLPDTLSNEEKLELYALFKQAKEGDCNTSQPGIFDPKGRAKWSAWNGKKGVAKEDAMKQYIEYVAALKAKHGTK</sequence>
<dbReference type="GO" id="GO:0006631">
    <property type="term" value="P:fatty acid metabolic process"/>
    <property type="evidence" value="ECO:0007669"/>
    <property type="project" value="TreeGrafter"/>
</dbReference>
<dbReference type="PANTHER" id="PTHR23310">
    <property type="entry name" value="ACYL-COA-BINDING PROTEIN, ACBP"/>
    <property type="match status" value="1"/>
</dbReference>
<name>A0A8J4AVC2_9CHLO</name>
<dbReference type="PROSITE" id="PS51228">
    <property type="entry name" value="ACB_2"/>
    <property type="match status" value="1"/>
</dbReference>
<dbReference type="Gene3D" id="1.20.80.10">
    <property type="match status" value="1"/>
</dbReference>
<gene>
    <name evidence="4" type="ORF">Vafri_5094</name>
</gene>
<dbReference type="InterPro" id="IPR000582">
    <property type="entry name" value="Acyl-CoA-binding_protein"/>
</dbReference>
<dbReference type="AlphaFoldDB" id="A0A8J4AVC2"/>
<keyword evidence="5" id="KW-1185">Reference proteome</keyword>
<dbReference type="InterPro" id="IPR014352">
    <property type="entry name" value="FERM/acyl-CoA-bd_prot_sf"/>
</dbReference>
<dbReference type="PRINTS" id="PR00689">
    <property type="entry name" value="ACOABINDINGP"/>
</dbReference>
<dbReference type="SUPFAM" id="SSF47027">
    <property type="entry name" value="Acyl-CoA binding protein"/>
    <property type="match status" value="1"/>
</dbReference>
<evidence type="ECO:0000313" key="4">
    <source>
        <dbReference type="EMBL" id="GIL48634.1"/>
    </source>
</evidence>
<evidence type="ECO:0000259" key="3">
    <source>
        <dbReference type="PROSITE" id="PS51228"/>
    </source>
</evidence>